<dbReference type="InterPro" id="IPR012106">
    <property type="entry name" value="Phage_Mu_Gp1"/>
</dbReference>
<protein>
    <submittedName>
        <fullName evidence="1">Phage protease</fullName>
    </submittedName>
</protein>
<dbReference type="Proteomes" id="UP001138961">
    <property type="component" value="Unassembled WGS sequence"/>
</dbReference>
<dbReference type="RefSeq" id="WP_226747502.1">
    <property type="nucleotide sequence ID" value="NZ_JAJATZ010000002.1"/>
</dbReference>
<dbReference type="Pfam" id="PF10123">
    <property type="entry name" value="Mu-like_Pro"/>
    <property type="match status" value="1"/>
</dbReference>
<dbReference type="GO" id="GO:0008233">
    <property type="term" value="F:peptidase activity"/>
    <property type="evidence" value="ECO:0007669"/>
    <property type="project" value="UniProtKB-KW"/>
</dbReference>
<keyword evidence="1" id="KW-0645">Protease</keyword>
<evidence type="ECO:0000313" key="2">
    <source>
        <dbReference type="Proteomes" id="UP001138961"/>
    </source>
</evidence>
<accession>A0ABS8BS70</accession>
<dbReference type="EMBL" id="JAJATZ010000002">
    <property type="protein sequence ID" value="MCB5198588.1"/>
    <property type="molecule type" value="Genomic_DNA"/>
</dbReference>
<gene>
    <name evidence="1" type="ORF">LGQ03_04995</name>
</gene>
<keyword evidence="2" id="KW-1185">Reference proteome</keyword>
<reference evidence="1" key="1">
    <citation type="submission" date="2021-10" db="EMBL/GenBank/DDBJ databases">
        <title>Loktanella gaetbuli sp. nov., isolated from a tidal flat.</title>
        <authorList>
            <person name="Park S."/>
            <person name="Yoon J.-H."/>
        </authorList>
    </citation>
    <scope>NUCLEOTIDE SEQUENCE</scope>
    <source>
        <strain evidence="1">TSTF-M6</strain>
    </source>
</reference>
<dbReference type="GO" id="GO:0006508">
    <property type="term" value="P:proteolysis"/>
    <property type="evidence" value="ECO:0007669"/>
    <property type="project" value="UniProtKB-KW"/>
</dbReference>
<sequence>MNTARISQITPVALAADGGAAPEWVQLTPKGPELAANDGRKHRLTRPDQVIAAFRAYGHPLPIDVEHATHVRADQGLEAPAYGWVREIETRDGALWGRVEWNEQGAAWVASKAYKFLSIGYAADPATGEITRLISVGLTNTPGFKMPELAKAGTTKENDTMDKAVLDALGLASDATAADAVAKIKDLKLEVHTASAKAPDPTLYVAKAQLDAANAKLTEMEKAETARADQAITAAVDAGVAAGKIAPAAKEGFLAMAKAQGIEAFTATVAKMPVIVGGKSDLDDKDPDKKSTTLSAEEIAVAKQMGLTEAEFATAKAEQEA</sequence>
<keyword evidence="1" id="KW-0378">Hydrolase</keyword>
<name>A0ABS8BS70_9RHOB</name>
<dbReference type="PIRSF" id="PIRSF016624">
    <property type="entry name" value="Mu_prophg_I"/>
    <property type="match status" value="1"/>
</dbReference>
<comment type="caution">
    <text evidence="1">The sequence shown here is derived from an EMBL/GenBank/DDBJ whole genome shotgun (WGS) entry which is preliminary data.</text>
</comment>
<evidence type="ECO:0000313" key="1">
    <source>
        <dbReference type="EMBL" id="MCB5198588.1"/>
    </source>
</evidence>
<proteinExistence type="predicted"/>
<organism evidence="1 2">
    <name type="scientific">Loktanella gaetbuli</name>
    <dbReference type="NCBI Taxonomy" id="2881335"/>
    <lineage>
        <taxon>Bacteria</taxon>
        <taxon>Pseudomonadati</taxon>
        <taxon>Pseudomonadota</taxon>
        <taxon>Alphaproteobacteria</taxon>
        <taxon>Rhodobacterales</taxon>
        <taxon>Roseobacteraceae</taxon>
        <taxon>Loktanella</taxon>
    </lineage>
</organism>